<accession>A0AAE0GL31</accession>
<dbReference type="AlphaFoldDB" id="A0AAE0GL31"/>
<gene>
    <name evidence="2" type="ORF">CYMTET_12211</name>
</gene>
<protein>
    <submittedName>
        <fullName evidence="2">Uncharacterized protein</fullName>
    </submittedName>
</protein>
<comment type="caution">
    <text evidence="2">The sequence shown here is derived from an EMBL/GenBank/DDBJ whole genome shotgun (WGS) entry which is preliminary data.</text>
</comment>
<reference evidence="2 3" key="1">
    <citation type="journal article" date="2015" name="Genome Biol. Evol.">
        <title>Comparative Genomics of a Bacterivorous Green Alga Reveals Evolutionary Causalities and Consequences of Phago-Mixotrophic Mode of Nutrition.</title>
        <authorList>
            <person name="Burns J.A."/>
            <person name="Paasch A."/>
            <person name="Narechania A."/>
            <person name="Kim E."/>
        </authorList>
    </citation>
    <scope>NUCLEOTIDE SEQUENCE [LARGE SCALE GENOMIC DNA]</scope>
    <source>
        <strain evidence="2 3">PLY_AMNH</strain>
    </source>
</reference>
<proteinExistence type="predicted"/>
<sequence>MAQHRVDRHLLQGRSAARKTIIGAASSPPRMSVRGKTTDAKRDSQDEDIDDLEYEDPCEKADGLDADVIFDEDIHELFGRQPPFLCARSQTPDEAEHGCAGDPRVLGYRCLLAVEHLFCRYPPFVHHITTHQGVFSGHNDVTKDSIGVLRS</sequence>
<keyword evidence="3" id="KW-1185">Reference proteome</keyword>
<feature type="compositionally biased region" description="Acidic residues" evidence="1">
    <location>
        <begin position="45"/>
        <end position="56"/>
    </location>
</feature>
<dbReference type="Proteomes" id="UP001190700">
    <property type="component" value="Unassembled WGS sequence"/>
</dbReference>
<evidence type="ECO:0000313" key="2">
    <source>
        <dbReference type="EMBL" id="KAK3279930.1"/>
    </source>
</evidence>
<organism evidence="2 3">
    <name type="scientific">Cymbomonas tetramitiformis</name>
    <dbReference type="NCBI Taxonomy" id="36881"/>
    <lineage>
        <taxon>Eukaryota</taxon>
        <taxon>Viridiplantae</taxon>
        <taxon>Chlorophyta</taxon>
        <taxon>Pyramimonadophyceae</taxon>
        <taxon>Pyramimonadales</taxon>
        <taxon>Pyramimonadaceae</taxon>
        <taxon>Cymbomonas</taxon>
    </lineage>
</organism>
<dbReference type="EMBL" id="LGRX02004607">
    <property type="protein sequence ID" value="KAK3279930.1"/>
    <property type="molecule type" value="Genomic_DNA"/>
</dbReference>
<feature type="region of interest" description="Disordered" evidence="1">
    <location>
        <begin position="18"/>
        <end position="56"/>
    </location>
</feature>
<evidence type="ECO:0000313" key="3">
    <source>
        <dbReference type="Proteomes" id="UP001190700"/>
    </source>
</evidence>
<name>A0AAE0GL31_9CHLO</name>
<evidence type="ECO:0000256" key="1">
    <source>
        <dbReference type="SAM" id="MobiDB-lite"/>
    </source>
</evidence>